<evidence type="ECO:0000259" key="3">
    <source>
        <dbReference type="Pfam" id="PF01494"/>
    </source>
</evidence>
<name>A0A1I4Y4G9_9ACTN</name>
<keyword evidence="1" id="KW-0560">Oxidoreductase</keyword>
<keyword evidence="2" id="KW-0503">Monooxygenase</keyword>
<accession>A0A1I4Y4G9</accession>
<dbReference type="PANTHER" id="PTHR13789:SF309">
    <property type="entry name" value="PUTATIVE (AFU_ORTHOLOGUE AFUA_6G14510)-RELATED"/>
    <property type="match status" value="1"/>
</dbReference>
<feature type="domain" description="FAD-binding" evidence="3">
    <location>
        <begin position="3"/>
        <end position="333"/>
    </location>
</feature>
<keyword evidence="5" id="KW-1185">Reference proteome</keyword>
<dbReference type="Proteomes" id="UP000183413">
    <property type="component" value="Unassembled WGS sequence"/>
</dbReference>
<organism evidence="4 5">
    <name type="scientific">Actinomadura madurae</name>
    <dbReference type="NCBI Taxonomy" id="1993"/>
    <lineage>
        <taxon>Bacteria</taxon>
        <taxon>Bacillati</taxon>
        <taxon>Actinomycetota</taxon>
        <taxon>Actinomycetes</taxon>
        <taxon>Streptosporangiales</taxon>
        <taxon>Thermomonosporaceae</taxon>
        <taxon>Actinomadura</taxon>
    </lineage>
</organism>
<dbReference type="Gene3D" id="3.50.50.60">
    <property type="entry name" value="FAD/NAD(P)-binding domain"/>
    <property type="match status" value="1"/>
</dbReference>
<dbReference type="RefSeq" id="WP_075020081.1">
    <property type="nucleotide sequence ID" value="NZ_CP083237.1"/>
</dbReference>
<proteinExistence type="predicted"/>
<dbReference type="InterPro" id="IPR050493">
    <property type="entry name" value="FAD-dep_Monooxygenase_BioMet"/>
</dbReference>
<dbReference type="SUPFAM" id="SSF51905">
    <property type="entry name" value="FAD/NAD(P)-binding domain"/>
    <property type="match status" value="1"/>
</dbReference>
<sequence length="362" mass="38913">MRAIVAGGGIIGLTTAIALHRRGIEAVIHEQAPEIRAAGAGLGLWANAMAVFDELGLGERVRAIGRPAEMYFRNHAGELIQPSGFSDDDHRYLLVHRAKLNDLLADAVGRDDIRLNSRLVGYDETDAAVTARFGDGTTAEADVLVGADGAYSVVRSLLLPGSDAVEHKGHHAWRAVVRPPAGVTVDRSVIVLGEERTRGGYVPTVDGTVYWLVNQFDADPLRGTPKEQAAERAAFLDTTGWNPALLELIASTPDDQVLHNQIMLVPPLPRWVSQRVVLAGDSAHALSPHITAGASLGVEDALLLARLLASSGGVAAALAEYEQDRIPHYRKVNELAKTVEDSATPEEFAANYVAFSHWMLNR</sequence>
<gene>
    <name evidence="4" type="ORF">SAMN04489713_1011156</name>
</gene>
<dbReference type="eggNOG" id="COG0654">
    <property type="taxonomic scope" value="Bacteria"/>
</dbReference>
<dbReference type="Pfam" id="PF01494">
    <property type="entry name" value="FAD_binding_3"/>
    <property type="match status" value="1"/>
</dbReference>
<dbReference type="PRINTS" id="PR00420">
    <property type="entry name" value="RNGMNOXGNASE"/>
</dbReference>
<dbReference type="InParanoid" id="A0A1I4Y4G9"/>
<dbReference type="AlphaFoldDB" id="A0A1I4Y4G9"/>
<evidence type="ECO:0000313" key="4">
    <source>
        <dbReference type="EMBL" id="SFN32390.1"/>
    </source>
</evidence>
<evidence type="ECO:0000313" key="5">
    <source>
        <dbReference type="Proteomes" id="UP000183413"/>
    </source>
</evidence>
<dbReference type="InterPro" id="IPR036188">
    <property type="entry name" value="FAD/NAD-bd_sf"/>
</dbReference>
<dbReference type="GO" id="GO:0004497">
    <property type="term" value="F:monooxygenase activity"/>
    <property type="evidence" value="ECO:0007669"/>
    <property type="project" value="UniProtKB-KW"/>
</dbReference>
<evidence type="ECO:0000256" key="1">
    <source>
        <dbReference type="ARBA" id="ARBA00023002"/>
    </source>
</evidence>
<dbReference type="PANTHER" id="PTHR13789">
    <property type="entry name" value="MONOOXYGENASE"/>
    <property type="match status" value="1"/>
</dbReference>
<evidence type="ECO:0000256" key="2">
    <source>
        <dbReference type="ARBA" id="ARBA00023033"/>
    </source>
</evidence>
<dbReference type="GO" id="GO:0071949">
    <property type="term" value="F:FAD binding"/>
    <property type="evidence" value="ECO:0007669"/>
    <property type="project" value="InterPro"/>
</dbReference>
<dbReference type="InterPro" id="IPR002938">
    <property type="entry name" value="FAD-bd"/>
</dbReference>
<dbReference type="EMBL" id="FOVH01000001">
    <property type="protein sequence ID" value="SFN32390.1"/>
    <property type="molecule type" value="Genomic_DNA"/>
</dbReference>
<dbReference type="STRING" id="1993.SAMN04489713_1011156"/>
<reference evidence="4 5" key="1">
    <citation type="submission" date="2016-10" db="EMBL/GenBank/DDBJ databases">
        <authorList>
            <person name="de Groot N.N."/>
        </authorList>
    </citation>
    <scope>NUCLEOTIDE SEQUENCE [LARGE SCALE GENOMIC DNA]</scope>
    <source>
        <strain evidence="4 5">DSM 43067</strain>
    </source>
</reference>
<dbReference type="GeneID" id="99656996"/>
<protein>
    <submittedName>
        <fullName evidence="4">2-polyprenyl-6-methoxyphenol hydroxylase</fullName>
    </submittedName>
</protein>